<gene>
    <name evidence="1" type="ORF">CC77DRAFT_1025282</name>
</gene>
<dbReference type="VEuPathDB" id="FungiDB:CC77DRAFT_1025282"/>
<organism evidence="1 2">
    <name type="scientific">Alternaria alternata</name>
    <name type="common">Alternaria rot fungus</name>
    <name type="synonym">Torula alternata</name>
    <dbReference type="NCBI Taxonomy" id="5599"/>
    <lineage>
        <taxon>Eukaryota</taxon>
        <taxon>Fungi</taxon>
        <taxon>Dikarya</taxon>
        <taxon>Ascomycota</taxon>
        <taxon>Pezizomycotina</taxon>
        <taxon>Dothideomycetes</taxon>
        <taxon>Pleosporomycetidae</taxon>
        <taxon>Pleosporales</taxon>
        <taxon>Pleosporineae</taxon>
        <taxon>Pleosporaceae</taxon>
        <taxon>Alternaria</taxon>
        <taxon>Alternaria sect. Alternaria</taxon>
        <taxon>Alternaria alternata complex</taxon>
    </lineage>
</organism>
<dbReference type="AlphaFoldDB" id="A0A177D7Q8"/>
<evidence type="ECO:0000313" key="2">
    <source>
        <dbReference type="Proteomes" id="UP000077248"/>
    </source>
</evidence>
<sequence length="92" mass="10308">MCVAYPRRAASYHCESLLLLPSLASPQMRLLLAELPAQSKHARLPHHPSRPVIKPSLLQLHFIPRNATQIPHFSTLDYRPLPTSTCMTCATP</sequence>
<evidence type="ECO:0000313" key="1">
    <source>
        <dbReference type="EMBL" id="OAG14949.1"/>
    </source>
</evidence>
<dbReference type="RefSeq" id="XP_018380370.1">
    <property type="nucleotide sequence ID" value="XM_018526040.1"/>
</dbReference>
<dbReference type="GeneID" id="29111634"/>
<name>A0A177D7Q8_ALTAL</name>
<accession>A0A177D7Q8</accession>
<dbReference type="EMBL" id="KV441496">
    <property type="protein sequence ID" value="OAG14949.1"/>
    <property type="molecule type" value="Genomic_DNA"/>
</dbReference>
<proteinExistence type="predicted"/>
<keyword evidence="2" id="KW-1185">Reference proteome</keyword>
<protein>
    <submittedName>
        <fullName evidence="1">Uncharacterized protein</fullName>
    </submittedName>
</protein>
<reference evidence="1 2" key="1">
    <citation type="submission" date="2016-05" db="EMBL/GenBank/DDBJ databases">
        <title>Comparative analysis of secretome profiles of manganese(II)-oxidizing ascomycete fungi.</title>
        <authorList>
            <consortium name="DOE Joint Genome Institute"/>
            <person name="Zeiner C.A."/>
            <person name="Purvine S.O."/>
            <person name="Zink E.M."/>
            <person name="Wu S."/>
            <person name="Pasa-Tolic L."/>
            <person name="Chaput D.L."/>
            <person name="Haridas S."/>
            <person name="Grigoriev I.V."/>
            <person name="Santelli C.M."/>
            <person name="Hansel C.M."/>
        </authorList>
    </citation>
    <scope>NUCLEOTIDE SEQUENCE [LARGE SCALE GENOMIC DNA]</scope>
    <source>
        <strain evidence="1 2">SRC1lrK2f</strain>
    </source>
</reference>
<dbReference type="KEGG" id="aalt:CC77DRAFT_1025282"/>
<dbReference type="Proteomes" id="UP000077248">
    <property type="component" value="Unassembled WGS sequence"/>
</dbReference>